<organism evidence="1 2">
    <name type="scientific">Romanomermis culicivorax</name>
    <name type="common">Nematode worm</name>
    <dbReference type="NCBI Taxonomy" id="13658"/>
    <lineage>
        <taxon>Eukaryota</taxon>
        <taxon>Metazoa</taxon>
        <taxon>Ecdysozoa</taxon>
        <taxon>Nematoda</taxon>
        <taxon>Enoplea</taxon>
        <taxon>Dorylaimia</taxon>
        <taxon>Mermithida</taxon>
        <taxon>Mermithoidea</taxon>
        <taxon>Mermithidae</taxon>
        <taxon>Romanomermis</taxon>
    </lineage>
</organism>
<keyword evidence="1" id="KW-1185">Reference proteome</keyword>
<name>A0A915KLD8_ROMCU</name>
<dbReference type="AlphaFoldDB" id="A0A915KLD8"/>
<dbReference type="Proteomes" id="UP000887565">
    <property type="component" value="Unplaced"/>
</dbReference>
<evidence type="ECO:0000313" key="2">
    <source>
        <dbReference type="WBParaSite" id="nRc.2.0.1.t39248-RA"/>
    </source>
</evidence>
<protein>
    <submittedName>
        <fullName evidence="2">Uncharacterized protein</fullName>
    </submittedName>
</protein>
<proteinExistence type="predicted"/>
<sequence>MSLNLPVFLQSMLLAKSPVKMPKQAITDFKLDNKTGMAVESLIKDIAEESFTIKTKIPSQMDIIQIESEEENVSETNTTQQMQLTKTTTSATLLSKSLSSSQYHIDWDKGEENREKAILMKMILMKDLSETEDEDLKMVPP</sequence>
<evidence type="ECO:0000313" key="1">
    <source>
        <dbReference type="Proteomes" id="UP000887565"/>
    </source>
</evidence>
<accession>A0A915KLD8</accession>
<dbReference type="WBParaSite" id="nRc.2.0.1.t39248-RA">
    <property type="protein sequence ID" value="nRc.2.0.1.t39248-RA"/>
    <property type="gene ID" value="nRc.2.0.1.g39248"/>
</dbReference>
<reference evidence="2" key="1">
    <citation type="submission" date="2022-11" db="UniProtKB">
        <authorList>
            <consortium name="WormBaseParasite"/>
        </authorList>
    </citation>
    <scope>IDENTIFICATION</scope>
</reference>